<proteinExistence type="predicted"/>
<reference evidence="1 2" key="1">
    <citation type="journal article" date="2015" name="Stand. Genomic Sci.">
        <title>Genomic Encyclopedia of Bacterial and Archaeal Type Strains, Phase III: the genomes of soil and plant-associated and newly described type strains.</title>
        <authorList>
            <person name="Whitman W.B."/>
            <person name="Woyke T."/>
            <person name="Klenk H.P."/>
            <person name="Zhou Y."/>
            <person name="Lilburn T.G."/>
            <person name="Beck B.J."/>
            <person name="De Vos P."/>
            <person name="Vandamme P."/>
            <person name="Eisen J.A."/>
            <person name="Garrity G."/>
            <person name="Hugenholtz P."/>
            <person name="Kyrpides N.C."/>
        </authorList>
    </citation>
    <scope>NUCLEOTIDE SEQUENCE [LARGE SCALE GENOMIC DNA]</scope>
    <source>
        <strain evidence="1 2">CV53</strain>
    </source>
</reference>
<keyword evidence="2" id="KW-1185">Reference proteome</keyword>
<evidence type="ECO:0000313" key="2">
    <source>
        <dbReference type="Proteomes" id="UP000295689"/>
    </source>
</evidence>
<sequence length="189" mass="21834">MNVQLKPYTLMFLLIVFQVKYTSGLTLSKGEIDLHCLCEVLDCKKYSIDKPVAILEDKQIIQKLFGLNDKWLNMFNIDSRLMTVCYESLDGDFLRFIVVYDYEYFCSDNEVKEAIIYHELGHITHPVAEKEINHQAEIFCDQNAIFHGYVSGIRKVLFLLSKMAHSLNNPLLIEAAETRTKALEQFKAG</sequence>
<dbReference type="Proteomes" id="UP000295689">
    <property type="component" value="Unassembled WGS sequence"/>
</dbReference>
<name>A0A4R2BGB3_9BACI</name>
<organism evidence="1 2">
    <name type="scientific">Mesobacillus foraminis</name>
    <dbReference type="NCBI Taxonomy" id="279826"/>
    <lineage>
        <taxon>Bacteria</taxon>
        <taxon>Bacillati</taxon>
        <taxon>Bacillota</taxon>
        <taxon>Bacilli</taxon>
        <taxon>Bacillales</taxon>
        <taxon>Bacillaceae</taxon>
        <taxon>Mesobacillus</taxon>
    </lineage>
</organism>
<comment type="caution">
    <text evidence="1">The sequence shown here is derived from an EMBL/GenBank/DDBJ whole genome shotgun (WGS) entry which is preliminary data.</text>
</comment>
<accession>A0A4R2BGB3</accession>
<dbReference type="EMBL" id="SLVV01000004">
    <property type="protein sequence ID" value="TCN26077.1"/>
    <property type="molecule type" value="Genomic_DNA"/>
</dbReference>
<protein>
    <recommendedName>
        <fullName evidence="3">Peptidase M48-like protein</fullName>
    </recommendedName>
</protein>
<dbReference type="AlphaFoldDB" id="A0A4R2BGB3"/>
<gene>
    <name evidence="1" type="ORF">EV146_104184</name>
</gene>
<evidence type="ECO:0000313" key="1">
    <source>
        <dbReference type="EMBL" id="TCN26077.1"/>
    </source>
</evidence>
<evidence type="ECO:0008006" key="3">
    <source>
        <dbReference type="Google" id="ProtNLM"/>
    </source>
</evidence>
<dbReference type="RefSeq" id="WP_241993850.1">
    <property type="nucleotide sequence ID" value="NZ_SLVV01000004.1"/>
</dbReference>